<evidence type="ECO:0008006" key="2">
    <source>
        <dbReference type="Google" id="ProtNLM"/>
    </source>
</evidence>
<dbReference type="PANTHER" id="PTHR37953">
    <property type="entry name" value="UPF0127 PROTEIN MJ1496"/>
    <property type="match status" value="1"/>
</dbReference>
<dbReference type="Gene3D" id="2.60.120.1140">
    <property type="entry name" value="Protein of unknown function DUF192"/>
    <property type="match status" value="1"/>
</dbReference>
<accession>A0A0F9W844</accession>
<gene>
    <name evidence="1" type="ORF">LCGC14_0044010</name>
</gene>
<dbReference type="EMBL" id="LAZR01000009">
    <property type="protein sequence ID" value="KKO08463.1"/>
    <property type="molecule type" value="Genomic_DNA"/>
</dbReference>
<dbReference type="AlphaFoldDB" id="A0A0F9W844"/>
<comment type="caution">
    <text evidence="1">The sequence shown here is derived from an EMBL/GenBank/DDBJ whole genome shotgun (WGS) entry which is preliminary data.</text>
</comment>
<reference evidence="1" key="1">
    <citation type="journal article" date="2015" name="Nature">
        <title>Complex archaea that bridge the gap between prokaryotes and eukaryotes.</title>
        <authorList>
            <person name="Spang A."/>
            <person name="Saw J.H."/>
            <person name="Jorgensen S.L."/>
            <person name="Zaremba-Niedzwiedzka K."/>
            <person name="Martijn J."/>
            <person name="Lind A.E."/>
            <person name="van Eijk R."/>
            <person name="Schleper C."/>
            <person name="Guy L."/>
            <person name="Ettema T.J."/>
        </authorList>
    </citation>
    <scope>NUCLEOTIDE SEQUENCE</scope>
</reference>
<name>A0A0F9W844_9ZZZZ</name>
<evidence type="ECO:0000313" key="1">
    <source>
        <dbReference type="EMBL" id="KKO08463.1"/>
    </source>
</evidence>
<protein>
    <recommendedName>
        <fullName evidence="2">DUF192 domain-containing protein</fullName>
    </recommendedName>
</protein>
<proteinExistence type="predicted"/>
<sequence>MFTPVFISGVILALTGSAAAVPPSCDPNLLLIEGAGGGDAVSFEVALADTPDTLSRGLMMVDDMPTDAGMLFIFPHTGEVSFWMKNTLIPLDMLFIDEAGYVSSIHENAIPHDTTSIRSDGDVRYVLEINGGLSEALDLSVGDRVVNLAMGTGCAKNTKGAE</sequence>
<organism evidence="1">
    <name type="scientific">marine sediment metagenome</name>
    <dbReference type="NCBI Taxonomy" id="412755"/>
    <lineage>
        <taxon>unclassified sequences</taxon>
        <taxon>metagenomes</taxon>
        <taxon>ecological metagenomes</taxon>
    </lineage>
</organism>
<dbReference type="Pfam" id="PF02643">
    <property type="entry name" value="DUF192"/>
    <property type="match status" value="1"/>
</dbReference>
<dbReference type="PANTHER" id="PTHR37953:SF1">
    <property type="entry name" value="UPF0127 PROTEIN MJ1496"/>
    <property type="match status" value="1"/>
</dbReference>
<dbReference type="InterPro" id="IPR003795">
    <property type="entry name" value="DUF192"/>
</dbReference>
<dbReference type="InterPro" id="IPR038695">
    <property type="entry name" value="Saro_0823-like_sf"/>
</dbReference>